<feature type="non-terminal residue" evidence="2">
    <location>
        <position position="1"/>
    </location>
</feature>
<dbReference type="Proteomes" id="UP001189429">
    <property type="component" value="Unassembled WGS sequence"/>
</dbReference>
<name>A0ABN9RK40_9DINO</name>
<dbReference type="EMBL" id="CAUYUJ010007082">
    <property type="protein sequence ID" value="CAK0819501.1"/>
    <property type="molecule type" value="Genomic_DNA"/>
</dbReference>
<keyword evidence="3" id="KW-1185">Reference proteome</keyword>
<reference evidence="2" key="1">
    <citation type="submission" date="2023-10" db="EMBL/GenBank/DDBJ databases">
        <authorList>
            <person name="Chen Y."/>
            <person name="Shah S."/>
            <person name="Dougan E. K."/>
            <person name="Thang M."/>
            <person name="Chan C."/>
        </authorList>
    </citation>
    <scope>NUCLEOTIDE SEQUENCE [LARGE SCALE GENOMIC DNA]</scope>
</reference>
<evidence type="ECO:0000313" key="3">
    <source>
        <dbReference type="Proteomes" id="UP001189429"/>
    </source>
</evidence>
<protein>
    <submittedName>
        <fullName evidence="2">Uncharacterized protein</fullName>
    </submittedName>
</protein>
<gene>
    <name evidence="2" type="ORF">PCOR1329_LOCUS21489</name>
</gene>
<feature type="region of interest" description="Disordered" evidence="1">
    <location>
        <begin position="1"/>
        <end position="37"/>
    </location>
</feature>
<accession>A0ABN9RK40</accession>
<organism evidence="2 3">
    <name type="scientific">Prorocentrum cordatum</name>
    <dbReference type="NCBI Taxonomy" id="2364126"/>
    <lineage>
        <taxon>Eukaryota</taxon>
        <taxon>Sar</taxon>
        <taxon>Alveolata</taxon>
        <taxon>Dinophyceae</taxon>
        <taxon>Prorocentrales</taxon>
        <taxon>Prorocentraceae</taxon>
        <taxon>Prorocentrum</taxon>
    </lineage>
</organism>
<feature type="non-terminal residue" evidence="2">
    <location>
        <position position="131"/>
    </location>
</feature>
<comment type="caution">
    <text evidence="2">The sequence shown here is derived from an EMBL/GenBank/DDBJ whole genome shotgun (WGS) entry which is preliminary data.</text>
</comment>
<evidence type="ECO:0000313" key="2">
    <source>
        <dbReference type="EMBL" id="CAK0819501.1"/>
    </source>
</evidence>
<sequence length="131" mass="13830">EALALPSARKAAEEDEEPPLLCRFPDIEPPGPQGDSASAVAARHMIVSSGCESWFRQVGAGEWEEVLRFWPPPADVSLARAPKLKRESANPYGLRGVAPGRGGGGLGCSDACWALPLPPSRQPNRSTSTVG</sequence>
<proteinExistence type="predicted"/>
<evidence type="ECO:0000256" key="1">
    <source>
        <dbReference type="SAM" id="MobiDB-lite"/>
    </source>
</evidence>